<proteinExistence type="predicted"/>
<dbReference type="Proteomes" id="UP000242616">
    <property type="component" value="Unassembled WGS sequence"/>
</dbReference>
<reference evidence="1 2" key="1">
    <citation type="submission" date="2015-06" db="EMBL/GenBank/DDBJ databases">
        <title>Genome sequencing of Thermotogales isolates from hydrothermal vents.</title>
        <authorList>
            <person name="Haverkamp T.H."/>
            <person name="Kublanov I.V."/>
            <person name="Nesbo C.L."/>
        </authorList>
    </citation>
    <scope>NUCLEOTIDE SEQUENCE [LARGE SCALE GENOMIC DNA]</scope>
    <source>
        <strain evidence="2">ik275mar</strain>
    </source>
</reference>
<keyword evidence="2" id="KW-1185">Reference proteome</keyword>
<gene>
    <name evidence="1" type="ORF">XJ44_00765</name>
</gene>
<protein>
    <submittedName>
        <fullName evidence="1">Uncharacterized protein</fullName>
    </submittedName>
</protein>
<dbReference type="EMBL" id="LBFC01000003">
    <property type="protein sequence ID" value="ONN27940.1"/>
    <property type="molecule type" value="Genomic_DNA"/>
</dbReference>
<accession>A0ABX3IKK9</accession>
<name>A0ABX3IKK9_9BACT</name>
<organism evidence="1 2">
    <name type="scientific">Thermosipho affectus</name>
    <dbReference type="NCBI Taxonomy" id="660294"/>
    <lineage>
        <taxon>Bacteria</taxon>
        <taxon>Thermotogati</taxon>
        <taxon>Thermotogota</taxon>
        <taxon>Thermotogae</taxon>
        <taxon>Thermotogales</taxon>
        <taxon>Fervidobacteriaceae</taxon>
        <taxon>Thermosipho</taxon>
    </lineage>
</organism>
<evidence type="ECO:0000313" key="2">
    <source>
        <dbReference type="Proteomes" id="UP000242616"/>
    </source>
</evidence>
<comment type="caution">
    <text evidence="1">The sequence shown here is derived from an EMBL/GenBank/DDBJ whole genome shotgun (WGS) entry which is preliminary data.</text>
</comment>
<evidence type="ECO:0000313" key="1">
    <source>
        <dbReference type="EMBL" id="ONN27940.1"/>
    </source>
</evidence>
<sequence length="70" mass="8382">MKIIKILIKEFNPVEIYESEEYITLIINDETNIAEKLKQFPKKYEVEKSLRILTTEELEKFSEKLGVKVY</sequence>
<dbReference type="RefSeq" id="WP_077197747.1">
    <property type="nucleotide sequence ID" value="NZ_LBFC01000003.1"/>
</dbReference>